<evidence type="ECO:0000259" key="12">
    <source>
        <dbReference type="Pfam" id="PF00750"/>
    </source>
</evidence>
<dbReference type="InterPro" id="IPR001278">
    <property type="entry name" value="Arg-tRNA-ligase"/>
</dbReference>
<dbReference type="InterPro" id="IPR035684">
    <property type="entry name" value="ArgRS_core"/>
</dbReference>
<dbReference type="PROSITE" id="PS00178">
    <property type="entry name" value="AA_TRNA_LIGASE_I"/>
    <property type="match status" value="1"/>
</dbReference>
<dbReference type="GO" id="GO:1990904">
    <property type="term" value="C:ribonucleoprotein complex"/>
    <property type="evidence" value="ECO:0007669"/>
    <property type="project" value="UniProtKB-KW"/>
</dbReference>
<evidence type="ECO:0000256" key="3">
    <source>
        <dbReference type="ARBA" id="ARBA00022741"/>
    </source>
</evidence>
<dbReference type="InterPro" id="IPR036394">
    <property type="entry name" value="Ribosomal_uL22_sf"/>
</dbReference>
<dbReference type="PRINTS" id="PR01038">
    <property type="entry name" value="TRNASYNTHARG"/>
</dbReference>
<dbReference type="PANTHER" id="PTHR11956:SF11">
    <property type="entry name" value="ARGININE--TRNA LIGASE, MITOCHONDRIAL-RELATED"/>
    <property type="match status" value="1"/>
</dbReference>
<dbReference type="GO" id="GO:0005739">
    <property type="term" value="C:mitochondrion"/>
    <property type="evidence" value="ECO:0007669"/>
    <property type="project" value="TreeGrafter"/>
</dbReference>
<evidence type="ECO:0000256" key="6">
    <source>
        <dbReference type="ARBA" id="ARBA00023146"/>
    </source>
</evidence>
<comment type="similarity">
    <text evidence="1 11">Belongs to the universal ribosomal protein uL22 family.</text>
</comment>
<dbReference type="GO" id="GO:0006420">
    <property type="term" value="P:arginyl-tRNA aminoacylation"/>
    <property type="evidence" value="ECO:0007669"/>
    <property type="project" value="InterPro"/>
</dbReference>
<keyword evidence="5 11" id="KW-0689">Ribosomal protein</keyword>
<keyword evidence="4" id="KW-0067">ATP-binding</keyword>
<evidence type="ECO:0000256" key="7">
    <source>
        <dbReference type="ARBA" id="ARBA00023274"/>
    </source>
</evidence>
<dbReference type="Pfam" id="PF00750">
    <property type="entry name" value="tRNA-synt_1d"/>
    <property type="match status" value="1"/>
</dbReference>
<evidence type="ECO:0000313" key="13">
    <source>
        <dbReference type="EMBL" id="KFD60043.1"/>
    </source>
</evidence>
<dbReference type="Gene3D" id="3.90.470.10">
    <property type="entry name" value="Ribosomal protein L22/L17"/>
    <property type="match status" value="1"/>
</dbReference>
<dbReference type="InterPro" id="IPR001412">
    <property type="entry name" value="aa-tRNA-synth_I_CS"/>
</dbReference>
<dbReference type="GO" id="GO:0005840">
    <property type="term" value="C:ribosome"/>
    <property type="evidence" value="ECO:0007669"/>
    <property type="project" value="UniProtKB-KW"/>
</dbReference>
<evidence type="ECO:0000256" key="2">
    <source>
        <dbReference type="ARBA" id="ARBA00022598"/>
    </source>
</evidence>
<protein>
    <recommendedName>
        <fullName evidence="9">Probable arginine--tRNA ligase, mitochondrial</fullName>
    </recommendedName>
    <alternativeName>
        <fullName evidence="8">Arginyl-tRNA synthetase</fullName>
    </alternativeName>
</protein>
<dbReference type="Gene3D" id="1.10.730.10">
    <property type="entry name" value="Isoleucyl-tRNA Synthetase, Domain 1"/>
    <property type="match status" value="1"/>
</dbReference>
<organism evidence="13">
    <name type="scientific">Trichuris suis</name>
    <name type="common">pig whipworm</name>
    <dbReference type="NCBI Taxonomy" id="68888"/>
    <lineage>
        <taxon>Eukaryota</taxon>
        <taxon>Metazoa</taxon>
        <taxon>Ecdysozoa</taxon>
        <taxon>Nematoda</taxon>
        <taxon>Enoplea</taxon>
        <taxon>Dorylaimia</taxon>
        <taxon>Trichinellida</taxon>
        <taxon>Trichuridae</taxon>
        <taxon>Trichuris</taxon>
    </lineage>
</organism>
<dbReference type="GO" id="GO:0005524">
    <property type="term" value="F:ATP binding"/>
    <property type="evidence" value="ECO:0007669"/>
    <property type="project" value="UniProtKB-KW"/>
</dbReference>
<evidence type="ECO:0000256" key="9">
    <source>
        <dbReference type="ARBA" id="ARBA00039495"/>
    </source>
</evidence>
<reference evidence="13" key="1">
    <citation type="journal article" date="2014" name="Nat. Genet.">
        <title>Genome and transcriptome of the porcine whipworm Trichuris suis.</title>
        <authorList>
            <person name="Jex A.R."/>
            <person name="Nejsum P."/>
            <person name="Schwarz E.M."/>
            <person name="Hu L."/>
            <person name="Young N.D."/>
            <person name="Hall R.S."/>
            <person name="Korhonen P.K."/>
            <person name="Liao S."/>
            <person name="Thamsborg S."/>
            <person name="Xia J."/>
            <person name="Xu P."/>
            <person name="Wang S."/>
            <person name="Scheerlinck J.P."/>
            <person name="Hofmann A."/>
            <person name="Sternberg P.W."/>
            <person name="Wang J."/>
            <person name="Gasser R.B."/>
        </authorList>
    </citation>
    <scope>NUCLEOTIDE SEQUENCE [LARGE SCALE GENOMIC DNA]</scope>
    <source>
        <strain evidence="13">DCEP-RM93F</strain>
    </source>
</reference>
<keyword evidence="2" id="KW-0436">Ligase</keyword>
<evidence type="ECO:0000256" key="4">
    <source>
        <dbReference type="ARBA" id="ARBA00022840"/>
    </source>
</evidence>
<dbReference type="InterPro" id="IPR014729">
    <property type="entry name" value="Rossmann-like_a/b/a_fold"/>
</dbReference>
<evidence type="ECO:0000256" key="1">
    <source>
        <dbReference type="ARBA" id="ARBA00009451"/>
    </source>
</evidence>
<evidence type="ECO:0000256" key="5">
    <source>
        <dbReference type="ARBA" id="ARBA00022980"/>
    </source>
</evidence>
<keyword evidence="7 11" id="KW-0687">Ribonucleoprotein</keyword>
<dbReference type="EMBL" id="KL367700">
    <property type="protein sequence ID" value="KFD60043.1"/>
    <property type="molecule type" value="Genomic_DNA"/>
</dbReference>
<dbReference type="AlphaFoldDB" id="A0A085MS47"/>
<gene>
    <name evidence="13" type="ORF">M514_09151</name>
</gene>
<comment type="function">
    <text evidence="10">Catalyzes the attachment of arginine to tRNA(Arg) in a two-step reaction: arginine is first activated by ATP to form Arg-AMP and then transferred to the acceptor end of tRNA(Arg).</text>
</comment>
<proteinExistence type="inferred from homology"/>
<evidence type="ECO:0000256" key="8">
    <source>
        <dbReference type="ARBA" id="ARBA00033033"/>
    </source>
</evidence>
<evidence type="ECO:0000256" key="10">
    <source>
        <dbReference type="ARBA" id="ARBA00049595"/>
    </source>
</evidence>
<dbReference type="GO" id="GO:0003735">
    <property type="term" value="F:structural constituent of ribosome"/>
    <property type="evidence" value="ECO:0007669"/>
    <property type="project" value="InterPro"/>
</dbReference>
<dbReference type="PANTHER" id="PTHR11956">
    <property type="entry name" value="ARGINYL-TRNA SYNTHETASE"/>
    <property type="match status" value="1"/>
</dbReference>
<sequence>MELINTRNLLKSVSKDNFVECVCKLKSPKLRLIVEYSSPNIAKPFHVGHLRSTLMGRFALNVLRSAGHNVTAINYLGDWGTQFGMIVQGLRLSNLPLNDLSQLSSTQLAEAYSFAHQANDPTVVNRGETLGSHQERHLWQSICSTGVAELEKIYKQLGAHFDSFERESQYAEEAKESVKCWLARNALSYNDDGLVGFKTDDRFVPICKSDGSTLYIARDLAAAIARQRTYQPDKLYYVVDSGQAQHFDDLKMILSGVGFPDLAAKLFHVKFGKIRNTSTRQGKGVLVSDLLNEGTLTAQAVLRYSPTTKVGPELFEQVGSCLALTALIVRDFKQRRQIDYDFSWEKALQAKGATGYQLQATHARLTSLCEKFEPLEANVGRVPLKLDEPEAVTLMEHLSRMADPLLKAYNDIEPYPIQMLPVRQLRHLARVLLLPASACQRWKHDFVAPEWKPKDSKFGITPEKWQYYDNVVWPPNCDDGKKPGEVFHCRENVKYSWRKMWYICQLVRGLTIDEALAQLECTPRKGALVMKELLLEAQQKASDEHCLHQKSNLWVAEAICRNSLIIKGLRRHARERWGIVHYRYCNVFVRLEEGKPDLKGRFPMERLGWHMLEEYLKSLRNRRIDYHP</sequence>
<name>A0A085MS47_9BILA</name>
<feature type="domain" description="Arginyl-tRNA synthetase catalytic core" evidence="12">
    <location>
        <begin position="29"/>
        <end position="344"/>
    </location>
</feature>
<dbReference type="GO" id="GO:0032543">
    <property type="term" value="P:mitochondrial translation"/>
    <property type="evidence" value="ECO:0007669"/>
    <property type="project" value="TreeGrafter"/>
</dbReference>
<dbReference type="Gene3D" id="3.40.50.620">
    <property type="entry name" value="HUPs"/>
    <property type="match status" value="1"/>
</dbReference>
<dbReference type="InterPro" id="IPR001063">
    <property type="entry name" value="Ribosomal_uL22"/>
</dbReference>
<dbReference type="GO" id="GO:0004814">
    <property type="term" value="F:arginine-tRNA ligase activity"/>
    <property type="evidence" value="ECO:0007669"/>
    <property type="project" value="InterPro"/>
</dbReference>
<dbReference type="SUPFAM" id="SSF54843">
    <property type="entry name" value="Ribosomal protein L22"/>
    <property type="match status" value="1"/>
</dbReference>
<dbReference type="Pfam" id="PF00237">
    <property type="entry name" value="Ribosomal_L22"/>
    <property type="match status" value="1"/>
</dbReference>
<accession>A0A085MS47</accession>
<keyword evidence="6" id="KW-0030">Aminoacyl-tRNA synthetase</keyword>
<dbReference type="Proteomes" id="UP000030758">
    <property type="component" value="Unassembled WGS sequence"/>
</dbReference>
<evidence type="ECO:0000256" key="11">
    <source>
        <dbReference type="RuleBase" id="RU004005"/>
    </source>
</evidence>
<keyword evidence="3" id="KW-0547">Nucleotide-binding</keyword>
<dbReference type="SUPFAM" id="SSF52374">
    <property type="entry name" value="Nucleotidylyl transferase"/>
    <property type="match status" value="1"/>
</dbReference>